<evidence type="ECO:0000259" key="20">
    <source>
        <dbReference type="PROSITE" id="PS51387"/>
    </source>
</evidence>
<keyword evidence="13 19" id="KW-0573">Peptidoglycan synthesis</keyword>
<comment type="subcellular location">
    <subcellularLocation>
        <location evidence="3 19">Cytoplasm</location>
    </subcellularLocation>
</comment>
<evidence type="ECO:0000256" key="3">
    <source>
        <dbReference type="ARBA" id="ARBA00004496"/>
    </source>
</evidence>
<evidence type="ECO:0000256" key="4">
    <source>
        <dbReference type="ARBA" id="ARBA00004752"/>
    </source>
</evidence>
<feature type="active site" description="Proton donor" evidence="19">
    <location>
        <position position="244"/>
    </location>
</feature>
<comment type="function">
    <text evidence="2 19">Cell wall formation.</text>
</comment>
<dbReference type="InterPro" id="IPR036318">
    <property type="entry name" value="FAD-bd_PCMH-like_sf"/>
</dbReference>
<evidence type="ECO:0000256" key="14">
    <source>
        <dbReference type="ARBA" id="ARBA00023002"/>
    </source>
</evidence>
<evidence type="ECO:0000256" key="15">
    <source>
        <dbReference type="ARBA" id="ARBA00023306"/>
    </source>
</evidence>
<dbReference type="InterPro" id="IPR011601">
    <property type="entry name" value="MurB_C"/>
</dbReference>
<dbReference type="Proteomes" id="UP000003303">
    <property type="component" value="Unassembled WGS sequence"/>
</dbReference>
<dbReference type="SUPFAM" id="SSF56194">
    <property type="entry name" value="Uridine diphospho-N-Acetylenolpyruvylglucosamine reductase, MurB, C-terminal domain"/>
    <property type="match status" value="1"/>
</dbReference>
<dbReference type="Gene3D" id="3.30.465.10">
    <property type="match status" value="1"/>
</dbReference>
<evidence type="ECO:0000256" key="12">
    <source>
        <dbReference type="ARBA" id="ARBA00022960"/>
    </source>
</evidence>
<dbReference type="PROSITE" id="PS51387">
    <property type="entry name" value="FAD_PCMH"/>
    <property type="match status" value="1"/>
</dbReference>
<dbReference type="PANTHER" id="PTHR21071:SF4">
    <property type="entry name" value="UDP-N-ACETYLENOLPYRUVOYLGLUCOSAMINE REDUCTASE"/>
    <property type="match status" value="1"/>
</dbReference>
<evidence type="ECO:0000256" key="8">
    <source>
        <dbReference type="ARBA" id="ARBA00022618"/>
    </source>
</evidence>
<comment type="catalytic activity">
    <reaction evidence="18 19">
        <text>UDP-N-acetyl-alpha-D-muramate + NADP(+) = UDP-N-acetyl-3-O-(1-carboxyvinyl)-alpha-D-glucosamine + NADPH + H(+)</text>
        <dbReference type="Rhea" id="RHEA:12248"/>
        <dbReference type="ChEBI" id="CHEBI:15378"/>
        <dbReference type="ChEBI" id="CHEBI:57783"/>
        <dbReference type="ChEBI" id="CHEBI:58349"/>
        <dbReference type="ChEBI" id="CHEBI:68483"/>
        <dbReference type="ChEBI" id="CHEBI:70757"/>
        <dbReference type="EC" id="1.3.1.98"/>
    </reaction>
</comment>
<evidence type="ECO:0000256" key="10">
    <source>
        <dbReference type="ARBA" id="ARBA00022827"/>
    </source>
</evidence>
<evidence type="ECO:0000256" key="7">
    <source>
        <dbReference type="ARBA" id="ARBA00022490"/>
    </source>
</evidence>
<evidence type="ECO:0000256" key="19">
    <source>
        <dbReference type="HAMAP-Rule" id="MF_00037"/>
    </source>
</evidence>
<name>C2MDM1_9PORP</name>
<comment type="pathway">
    <text evidence="4 19">Cell wall biogenesis; peptidoglycan biosynthesis.</text>
</comment>
<dbReference type="NCBIfam" id="TIGR00179">
    <property type="entry name" value="murB"/>
    <property type="match status" value="1"/>
</dbReference>
<dbReference type="HAMAP" id="MF_00037">
    <property type="entry name" value="MurB"/>
    <property type="match status" value="1"/>
</dbReference>
<gene>
    <name evidence="19 21" type="primary">murB</name>
    <name evidence="21" type="ORF">PORUE0001_0900</name>
</gene>
<keyword evidence="22" id="KW-1185">Reference proteome</keyword>
<keyword evidence="9 19" id="KW-0285">Flavoprotein</keyword>
<feature type="active site" evidence="19">
    <location>
        <position position="342"/>
    </location>
</feature>
<dbReference type="RefSeq" id="WP_007365943.1">
    <property type="nucleotide sequence ID" value="NZ_ACLR01000203.1"/>
</dbReference>
<comment type="cofactor">
    <cofactor evidence="1 19">
        <name>FAD</name>
        <dbReference type="ChEBI" id="CHEBI:57692"/>
    </cofactor>
</comment>
<keyword evidence="10 19" id="KW-0274">FAD</keyword>
<keyword evidence="7 19" id="KW-0963">Cytoplasm</keyword>
<dbReference type="InterPro" id="IPR016169">
    <property type="entry name" value="FAD-bd_PCMH_sub2"/>
</dbReference>
<dbReference type="Gene3D" id="3.90.78.10">
    <property type="entry name" value="UDP-N-acetylenolpyruvoylglucosamine reductase, C-terminal domain"/>
    <property type="match status" value="1"/>
</dbReference>
<dbReference type="EMBL" id="ACLR01000203">
    <property type="protein sequence ID" value="EEK16185.1"/>
    <property type="molecule type" value="Genomic_DNA"/>
</dbReference>
<dbReference type="GO" id="GO:0051301">
    <property type="term" value="P:cell division"/>
    <property type="evidence" value="ECO:0007669"/>
    <property type="project" value="UniProtKB-KW"/>
</dbReference>
<dbReference type="NCBIfam" id="NF010478">
    <property type="entry name" value="PRK13903.1"/>
    <property type="match status" value="1"/>
</dbReference>
<dbReference type="GO" id="GO:0008762">
    <property type="term" value="F:UDP-N-acetylmuramate dehydrogenase activity"/>
    <property type="evidence" value="ECO:0007669"/>
    <property type="project" value="UniProtKB-UniRule"/>
</dbReference>
<comment type="caution">
    <text evidence="21">The sequence shown here is derived from an EMBL/GenBank/DDBJ whole genome shotgun (WGS) entry which is preliminary data.</text>
</comment>
<dbReference type="InterPro" id="IPR006094">
    <property type="entry name" value="Oxid_FAD_bind_N"/>
</dbReference>
<dbReference type="PANTHER" id="PTHR21071">
    <property type="entry name" value="UDP-N-ACETYLENOLPYRUVOYLGLUCOSAMINE REDUCTASE"/>
    <property type="match status" value="1"/>
</dbReference>
<evidence type="ECO:0000256" key="13">
    <source>
        <dbReference type="ARBA" id="ARBA00022984"/>
    </source>
</evidence>
<evidence type="ECO:0000256" key="6">
    <source>
        <dbReference type="ARBA" id="ARBA00015188"/>
    </source>
</evidence>
<accession>C2MDM1</accession>
<keyword evidence="11 19" id="KW-0521">NADP</keyword>
<dbReference type="Pfam" id="PF02873">
    <property type="entry name" value="MurB_C"/>
    <property type="match status" value="1"/>
</dbReference>
<feature type="domain" description="FAD-binding PCMH-type" evidence="20">
    <location>
        <begin position="17"/>
        <end position="195"/>
    </location>
</feature>
<dbReference type="Gene3D" id="3.30.43.10">
    <property type="entry name" value="Uridine Diphospho-n-acetylenolpyruvylglucosamine Reductase, domain 2"/>
    <property type="match status" value="1"/>
</dbReference>
<dbReference type="STRING" id="596327.PORUE0001_0900"/>
<evidence type="ECO:0000256" key="11">
    <source>
        <dbReference type="ARBA" id="ARBA00022857"/>
    </source>
</evidence>
<dbReference type="GO" id="GO:0009252">
    <property type="term" value="P:peptidoglycan biosynthetic process"/>
    <property type="evidence" value="ECO:0007669"/>
    <property type="project" value="UniProtKB-UniRule"/>
</dbReference>
<dbReference type="GO" id="GO:0071555">
    <property type="term" value="P:cell wall organization"/>
    <property type="evidence" value="ECO:0007669"/>
    <property type="project" value="UniProtKB-KW"/>
</dbReference>
<evidence type="ECO:0000256" key="1">
    <source>
        <dbReference type="ARBA" id="ARBA00001974"/>
    </source>
</evidence>
<dbReference type="AlphaFoldDB" id="C2MDM1"/>
<dbReference type="NCBIfam" id="NF000755">
    <property type="entry name" value="PRK00046.1"/>
    <property type="match status" value="1"/>
</dbReference>
<reference evidence="21 22" key="1">
    <citation type="submission" date="2009-04" db="EMBL/GenBank/DDBJ databases">
        <authorList>
            <person name="Sebastian Y."/>
            <person name="Madupu R."/>
            <person name="Durkin A.S."/>
            <person name="Torralba M."/>
            <person name="Methe B."/>
            <person name="Sutton G.G."/>
            <person name="Strausberg R.L."/>
            <person name="Nelson K.E."/>
        </authorList>
    </citation>
    <scope>NUCLEOTIDE SEQUENCE [LARGE SCALE GENOMIC DNA]</scope>
    <source>
        <strain evidence="21 22">60-3</strain>
    </source>
</reference>
<dbReference type="GO" id="GO:0071949">
    <property type="term" value="F:FAD binding"/>
    <property type="evidence" value="ECO:0007669"/>
    <property type="project" value="InterPro"/>
</dbReference>
<evidence type="ECO:0000256" key="16">
    <source>
        <dbReference type="ARBA" id="ARBA00023316"/>
    </source>
</evidence>
<dbReference type="InterPro" id="IPR016166">
    <property type="entry name" value="FAD-bd_PCMH"/>
</dbReference>
<evidence type="ECO:0000313" key="22">
    <source>
        <dbReference type="Proteomes" id="UP000003303"/>
    </source>
</evidence>
<dbReference type="InterPro" id="IPR036635">
    <property type="entry name" value="MurB_C_sf"/>
</dbReference>
<dbReference type="InterPro" id="IPR003170">
    <property type="entry name" value="MurB"/>
</dbReference>
<evidence type="ECO:0000256" key="2">
    <source>
        <dbReference type="ARBA" id="ARBA00003921"/>
    </source>
</evidence>
<dbReference type="GO" id="GO:0008360">
    <property type="term" value="P:regulation of cell shape"/>
    <property type="evidence" value="ECO:0007669"/>
    <property type="project" value="UniProtKB-KW"/>
</dbReference>
<proteinExistence type="inferred from homology"/>
<keyword evidence="8 19" id="KW-0132">Cell division</keyword>
<keyword evidence="12 19" id="KW-0133">Cell shape</keyword>
<comment type="similarity">
    <text evidence="19">Belongs to the MurB family.</text>
</comment>
<dbReference type="SUPFAM" id="SSF56176">
    <property type="entry name" value="FAD-binding/transporter-associated domain-like"/>
    <property type="match status" value="1"/>
</dbReference>
<dbReference type="UniPathway" id="UPA00219"/>
<dbReference type="GO" id="GO:0005829">
    <property type="term" value="C:cytosol"/>
    <property type="evidence" value="ECO:0007669"/>
    <property type="project" value="TreeGrafter"/>
</dbReference>
<protein>
    <recommendedName>
        <fullName evidence="6 19">UDP-N-acetylenolpyruvoylglucosamine reductase</fullName>
        <ecNumber evidence="5 19">1.3.1.98</ecNumber>
    </recommendedName>
    <alternativeName>
        <fullName evidence="17 19">UDP-N-acetylmuramate dehydrogenase</fullName>
    </alternativeName>
</protein>
<evidence type="ECO:0000256" key="18">
    <source>
        <dbReference type="ARBA" id="ARBA00048914"/>
    </source>
</evidence>
<organism evidence="21 22">
    <name type="scientific">Porphyromonas uenonis 60-3</name>
    <dbReference type="NCBI Taxonomy" id="596327"/>
    <lineage>
        <taxon>Bacteria</taxon>
        <taxon>Pseudomonadati</taxon>
        <taxon>Bacteroidota</taxon>
        <taxon>Bacteroidia</taxon>
        <taxon>Bacteroidales</taxon>
        <taxon>Porphyromonadaceae</taxon>
        <taxon>Porphyromonas</taxon>
    </lineage>
</organism>
<evidence type="ECO:0000256" key="5">
    <source>
        <dbReference type="ARBA" id="ARBA00012518"/>
    </source>
</evidence>
<evidence type="ECO:0000256" key="17">
    <source>
        <dbReference type="ARBA" id="ARBA00031026"/>
    </source>
</evidence>
<keyword evidence="16 19" id="KW-0961">Cell wall biogenesis/degradation</keyword>
<dbReference type="eggNOG" id="COG0812">
    <property type="taxonomic scope" value="Bacteria"/>
</dbReference>
<dbReference type="InterPro" id="IPR016167">
    <property type="entry name" value="FAD-bd_PCMH_sub1"/>
</dbReference>
<keyword evidence="14 19" id="KW-0560">Oxidoreductase</keyword>
<dbReference type="EC" id="1.3.1.98" evidence="5 19"/>
<sequence length="347" mass="39090">MEIIQQQPLREYHTFATEATADWWINYSSAEDLQTLARDEYFVSQPYLPIGAGSNLLFTHDKYRGVILYSQINDLHYYDETESALTRPGQQHVRAGSGIVWDHFVELMLSRGLYGVENLSLIPGTVGAAAIQNIGAYGSEVSQYIVAVDVVDLATGMTLRIPSALCDYRYRYSIFKDPQYHSYIVTHVHFILSTEPTCNLSYASLAKAFEGRDTMPTPEEIRQEVIRIRRAKLPDPEEIPNGGSFFMNPIVPLAQYEKLAKQYDTPVPHYPTHHEGEVKLSAAWLIDQTGLKGYRTGAVGVYEKQPLVLVNYGGATGQEVVALAEHVQQEVSRKFGITLHPEVRYID</sequence>
<keyword evidence="15 19" id="KW-0131">Cell cycle</keyword>
<dbReference type="OrthoDB" id="9804753at2"/>
<evidence type="ECO:0000256" key="9">
    <source>
        <dbReference type="ARBA" id="ARBA00022630"/>
    </source>
</evidence>
<evidence type="ECO:0000313" key="21">
    <source>
        <dbReference type="EMBL" id="EEK16185.1"/>
    </source>
</evidence>
<feature type="active site" evidence="19">
    <location>
        <position position="171"/>
    </location>
</feature>
<dbReference type="Pfam" id="PF01565">
    <property type="entry name" value="FAD_binding_4"/>
    <property type="match status" value="1"/>
</dbReference>